<dbReference type="Pfam" id="PF00263">
    <property type="entry name" value="Secretin"/>
    <property type="match status" value="1"/>
</dbReference>
<dbReference type="AlphaFoldDB" id="A0A6N6M6Q9"/>
<dbReference type="Gene3D" id="3.30.1370.130">
    <property type="match status" value="1"/>
</dbReference>
<dbReference type="RefSeq" id="WP_151169928.1">
    <property type="nucleotide sequence ID" value="NZ_WACR01000013.1"/>
</dbReference>
<keyword evidence="3" id="KW-0472">Membrane</keyword>
<keyword evidence="8" id="KW-1185">Reference proteome</keyword>
<keyword evidence="5" id="KW-0175">Coiled coil</keyword>
<evidence type="ECO:0000259" key="6">
    <source>
        <dbReference type="Pfam" id="PF00263"/>
    </source>
</evidence>
<dbReference type="GO" id="GO:0016020">
    <property type="term" value="C:membrane"/>
    <property type="evidence" value="ECO:0007669"/>
    <property type="project" value="UniProtKB-SubCell"/>
</dbReference>
<dbReference type="PRINTS" id="PR00811">
    <property type="entry name" value="BCTERIALGSPD"/>
</dbReference>
<dbReference type="Proteomes" id="UP000435357">
    <property type="component" value="Unassembled WGS sequence"/>
</dbReference>
<proteinExistence type="inferred from homology"/>
<protein>
    <submittedName>
        <fullName evidence="7">Type II and III secretion system protein</fullName>
    </submittedName>
</protein>
<evidence type="ECO:0000256" key="5">
    <source>
        <dbReference type="SAM" id="Coils"/>
    </source>
</evidence>
<evidence type="ECO:0000256" key="1">
    <source>
        <dbReference type="ARBA" id="ARBA00004370"/>
    </source>
</evidence>
<comment type="subcellular location">
    <subcellularLocation>
        <location evidence="1">Membrane</location>
    </subcellularLocation>
</comment>
<dbReference type="GO" id="GO:0009306">
    <property type="term" value="P:protein secretion"/>
    <property type="evidence" value="ECO:0007669"/>
    <property type="project" value="InterPro"/>
</dbReference>
<feature type="domain" description="Type II/III secretion system secretin-like" evidence="6">
    <location>
        <begin position="468"/>
        <end position="634"/>
    </location>
</feature>
<accession>A0A6N6M6Q9</accession>
<feature type="coiled-coil region" evidence="5">
    <location>
        <begin position="22"/>
        <end position="49"/>
    </location>
</feature>
<evidence type="ECO:0000313" key="7">
    <source>
        <dbReference type="EMBL" id="KAB1061963.1"/>
    </source>
</evidence>
<dbReference type="GO" id="GO:0015627">
    <property type="term" value="C:type II protein secretion system complex"/>
    <property type="evidence" value="ECO:0007669"/>
    <property type="project" value="TreeGrafter"/>
</dbReference>
<comment type="similarity">
    <text evidence="4">Belongs to the bacterial secretin family.</text>
</comment>
<evidence type="ECO:0000313" key="8">
    <source>
        <dbReference type="Proteomes" id="UP000435357"/>
    </source>
</evidence>
<dbReference type="InterPro" id="IPR050810">
    <property type="entry name" value="Bact_Secretion_Sys_Channel"/>
</dbReference>
<dbReference type="InterPro" id="IPR004846">
    <property type="entry name" value="T2SS/T3SS_dom"/>
</dbReference>
<organism evidence="7 8">
    <name type="scientific">Salibacter halophilus</name>
    <dbReference type="NCBI Taxonomy" id="1803916"/>
    <lineage>
        <taxon>Bacteria</taxon>
        <taxon>Pseudomonadati</taxon>
        <taxon>Bacteroidota</taxon>
        <taxon>Flavobacteriia</taxon>
        <taxon>Flavobacteriales</taxon>
        <taxon>Salibacteraceae</taxon>
        <taxon>Salibacter</taxon>
    </lineage>
</organism>
<name>A0A6N6M6Q9_9FLAO</name>
<dbReference type="InterPro" id="IPR001775">
    <property type="entry name" value="GspD/PilQ"/>
</dbReference>
<dbReference type="EMBL" id="WACR01000013">
    <property type="protein sequence ID" value="KAB1061963.1"/>
    <property type="molecule type" value="Genomic_DNA"/>
</dbReference>
<evidence type="ECO:0000256" key="3">
    <source>
        <dbReference type="ARBA" id="ARBA00023136"/>
    </source>
</evidence>
<sequence length="635" mass="71630">MRTNNIILMTVFGFLMSILALQANGQNRIDTLRNTLDSLSAEFPGLEEKVEFSVSGATIHEFLRGIAENHDLNISVDQNLDIRVSNNFNNAVVKDVLIFLSEKYRLDADVYGSILAFRQLPEKEKKPVIREPDVNFNNLNSFLSLDLKNDTLAKVIRKITDQSGLNVLADPAVKDRRVNAFIKNRPFENAIIMMAESNDLKVEKKADNYFFITEKGQEENERTAQQNTDERGGREEIELVKGLEIELEDDRLTVVANEVELKTILDKVSQKCEARYFLYTEPKGKISTYIDNVTYEDFVEYLLHGTEYTFKFTEGVYLIGKRDHEILRTTELVRLQNRTIESILDFVPQELKKGVDIKEFTELNGLILSGSRPNIRELKTFLASVDQVVPVVKIEVMIVDVTRNSTLQGGVDLRLGGDVVQQTSGKLSPGIDMELSSTTINQLINSFNGFGFVNLGKVTPNFYASIQALEANGVLKMRSTPMLATLNGHEADLKIGNTEYYLEVQNDLVGTQNPVQQQSQTYKAVNADLSLNIKPIVSSDDNVTLEIEVQQSDFTARISETAPPGKVTRNFKSYIRVRNGEMIMLGGLEEKSVERSGSGLPFLSKVPVLKWIFGKQSKNNNKTRLNIFIRPRVIY</sequence>
<keyword evidence="2" id="KW-0732">Signal</keyword>
<dbReference type="PANTHER" id="PTHR30332:SF24">
    <property type="entry name" value="SECRETIN GSPD-RELATED"/>
    <property type="match status" value="1"/>
</dbReference>
<evidence type="ECO:0000256" key="2">
    <source>
        <dbReference type="ARBA" id="ARBA00022729"/>
    </source>
</evidence>
<dbReference type="OrthoDB" id="9816579at2"/>
<evidence type="ECO:0000256" key="4">
    <source>
        <dbReference type="RuleBase" id="RU004003"/>
    </source>
</evidence>
<gene>
    <name evidence="7" type="ORF">F3059_12860</name>
</gene>
<reference evidence="7 8" key="1">
    <citation type="submission" date="2019-09" db="EMBL/GenBank/DDBJ databases">
        <title>Genomes of Cryomorphaceae.</title>
        <authorList>
            <person name="Bowman J.P."/>
        </authorList>
    </citation>
    <scope>NUCLEOTIDE SEQUENCE [LARGE SCALE GENOMIC DNA]</scope>
    <source>
        <strain evidence="7 8">KCTC 52047</strain>
    </source>
</reference>
<dbReference type="PANTHER" id="PTHR30332">
    <property type="entry name" value="PROBABLE GENERAL SECRETION PATHWAY PROTEIN D"/>
    <property type="match status" value="1"/>
</dbReference>
<comment type="caution">
    <text evidence="7">The sequence shown here is derived from an EMBL/GenBank/DDBJ whole genome shotgun (WGS) entry which is preliminary data.</text>
</comment>
<dbReference type="Gene3D" id="3.55.50.30">
    <property type="match status" value="1"/>
</dbReference>